<dbReference type="PANTHER" id="PTHR42811">
    <property type="entry name" value="SERINE ACETYLTRANSFERASE"/>
    <property type="match status" value="1"/>
</dbReference>
<gene>
    <name evidence="1" type="ORF">CHX27_08275</name>
</gene>
<dbReference type="AlphaFoldDB" id="A0A255ZR93"/>
<organism evidence="1 2">
    <name type="scientific">Flavobacterium aurantiibacter</name>
    <dbReference type="NCBI Taxonomy" id="2023067"/>
    <lineage>
        <taxon>Bacteria</taxon>
        <taxon>Pseudomonadati</taxon>
        <taxon>Bacteroidota</taxon>
        <taxon>Flavobacteriia</taxon>
        <taxon>Flavobacteriales</taxon>
        <taxon>Flavobacteriaceae</taxon>
        <taxon>Flavobacterium</taxon>
    </lineage>
</organism>
<dbReference type="SUPFAM" id="SSF51161">
    <property type="entry name" value="Trimeric LpxA-like enzymes"/>
    <property type="match status" value="1"/>
</dbReference>
<dbReference type="EMBL" id="NOXX01000195">
    <property type="protein sequence ID" value="OYQ43956.1"/>
    <property type="molecule type" value="Genomic_DNA"/>
</dbReference>
<name>A0A255ZR93_9FLAO</name>
<proteinExistence type="predicted"/>
<keyword evidence="2" id="KW-1185">Reference proteome</keyword>
<reference evidence="1 2" key="1">
    <citation type="submission" date="2017-07" db="EMBL/GenBank/DDBJ databases">
        <title>Flavobacterium cyanobacteriorum sp. nov., isolated from cyanobacterial aggregates in a eutrophic lake.</title>
        <authorList>
            <person name="Cai H."/>
        </authorList>
    </citation>
    <scope>NUCLEOTIDE SEQUENCE [LARGE SCALE GENOMIC DNA]</scope>
    <source>
        <strain evidence="1 2">TH167</strain>
    </source>
</reference>
<comment type="caution">
    <text evidence="1">The sequence shown here is derived from an EMBL/GenBank/DDBJ whole genome shotgun (WGS) entry which is preliminary data.</text>
</comment>
<evidence type="ECO:0000313" key="2">
    <source>
        <dbReference type="Proteomes" id="UP000216035"/>
    </source>
</evidence>
<protein>
    <recommendedName>
        <fullName evidence="3">Serine acetyltransferase</fullName>
    </recommendedName>
</protein>
<dbReference type="InterPro" id="IPR011004">
    <property type="entry name" value="Trimer_LpxA-like_sf"/>
</dbReference>
<sequence length="110" mass="12895">MKHYRATGFTKFLLVVIFNQSFRLLLNYRLGNYLAQRRNFIYNLLILFLKRRQIRRYSCDIAYSAKIGKNISFPHPIGIVIGTNTEIGDYVMIWQHVTFGSKGAESKVYP</sequence>
<evidence type="ECO:0008006" key="3">
    <source>
        <dbReference type="Google" id="ProtNLM"/>
    </source>
</evidence>
<dbReference type="Proteomes" id="UP000216035">
    <property type="component" value="Unassembled WGS sequence"/>
</dbReference>
<evidence type="ECO:0000313" key="1">
    <source>
        <dbReference type="EMBL" id="OYQ43956.1"/>
    </source>
</evidence>
<accession>A0A255ZR93</accession>
<dbReference type="Gene3D" id="2.160.10.10">
    <property type="entry name" value="Hexapeptide repeat proteins"/>
    <property type="match status" value="1"/>
</dbReference>